<gene>
    <name evidence="2" type="ORF">EAI_05553</name>
</gene>
<reference evidence="2 3" key="1">
    <citation type="journal article" date="2010" name="Science">
        <title>Genomic comparison of the ants Camponotus floridanus and Harpegnathos saltator.</title>
        <authorList>
            <person name="Bonasio R."/>
            <person name="Zhang G."/>
            <person name="Ye C."/>
            <person name="Mutti N.S."/>
            <person name="Fang X."/>
            <person name="Qin N."/>
            <person name="Donahue G."/>
            <person name="Yang P."/>
            <person name="Li Q."/>
            <person name="Li C."/>
            <person name="Zhang P."/>
            <person name="Huang Z."/>
            <person name="Berger S.L."/>
            <person name="Reinberg D."/>
            <person name="Wang J."/>
            <person name="Liebig J."/>
        </authorList>
    </citation>
    <scope>NUCLEOTIDE SEQUENCE [LARGE SCALE GENOMIC DNA]</scope>
    <source>
        <strain evidence="2 3">R22 G/1</strain>
    </source>
</reference>
<sequence length="122" mass="14200">MEVKEKIVTMLTDMENKMEILIEEDKTLDFYDTNEIPQAERVELLEHDEDEIFQKKLFKLVLRECKCDGPAPPNFVPLDLPSRPTGSEDQEDEEYIALGQTRAHQATDTTRKKETGDRRSRS</sequence>
<protein>
    <submittedName>
        <fullName evidence="2">Uncharacterized protein</fullName>
    </submittedName>
</protein>
<proteinExistence type="predicted"/>
<dbReference type="InParanoid" id="E2BYF6"/>
<dbReference type="AlphaFoldDB" id="E2BYF6"/>
<feature type="compositionally biased region" description="Basic and acidic residues" evidence="1">
    <location>
        <begin position="109"/>
        <end position="122"/>
    </location>
</feature>
<evidence type="ECO:0000313" key="3">
    <source>
        <dbReference type="Proteomes" id="UP000008237"/>
    </source>
</evidence>
<keyword evidence="3" id="KW-1185">Reference proteome</keyword>
<feature type="region of interest" description="Disordered" evidence="1">
    <location>
        <begin position="70"/>
        <end position="122"/>
    </location>
</feature>
<evidence type="ECO:0000256" key="1">
    <source>
        <dbReference type="SAM" id="MobiDB-lite"/>
    </source>
</evidence>
<accession>E2BYF6</accession>
<dbReference type="Proteomes" id="UP000008237">
    <property type="component" value="Unassembled WGS sequence"/>
</dbReference>
<name>E2BYF6_HARSA</name>
<evidence type="ECO:0000313" key="2">
    <source>
        <dbReference type="EMBL" id="EFN79274.1"/>
    </source>
</evidence>
<organism evidence="3">
    <name type="scientific">Harpegnathos saltator</name>
    <name type="common">Jerdon's jumping ant</name>
    <dbReference type="NCBI Taxonomy" id="610380"/>
    <lineage>
        <taxon>Eukaryota</taxon>
        <taxon>Metazoa</taxon>
        <taxon>Ecdysozoa</taxon>
        <taxon>Arthropoda</taxon>
        <taxon>Hexapoda</taxon>
        <taxon>Insecta</taxon>
        <taxon>Pterygota</taxon>
        <taxon>Neoptera</taxon>
        <taxon>Endopterygota</taxon>
        <taxon>Hymenoptera</taxon>
        <taxon>Apocrita</taxon>
        <taxon>Aculeata</taxon>
        <taxon>Formicoidea</taxon>
        <taxon>Formicidae</taxon>
        <taxon>Ponerinae</taxon>
        <taxon>Ponerini</taxon>
        <taxon>Harpegnathos</taxon>
    </lineage>
</organism>
<dbReference type="EMBL" id="GL451477">
    <property type="protein sequence ID" value="EFN79274.1"/>
    <property type="molecule type" value="Genomic_DNA"/>
</dbReference>